<protein>
    <recommendedName>
        <fullName evidence="8">Reverse transcriptase domain-containing protein</fullName>
    </recommendedName>
</protein>
<dbReference type="GO" id="GO:0004519">
    <property type="term" value="F:endonuclease activity"/>
    <property type="evidence" value="ECO:0007669"/>
    <property type="project" value="UniProtKB-KW"/>
</dbReference>
<dbReference type="Pfam" id="PF00078">
    <property type="entry name" value="RVT_1"/>
    <property type="match status" value="1"/>
</dbReference>
<dbReference type="EMBL" id="BFEA01000010">
    <property type="protein sequence ID" value="GBG60361.1"/>
    <property type="molecule type" value="Genomic_DNA"/>
</dbReference>
<gene>
    <name evidence="9" type="ORF">CBR_g4319</name>
</gene>
<evidence type="ECO:0000256" key="6">
    <source>
        <dbReference type="ARBA" id="ARBA00022801"/>
    </source>
</evidence>
<dbReference type="Proteomes" id="UP000265515">
    <property type="component" value="Unassembled WGS sequence"/>
</dbReference>
<keyword evidence="6" id="KW-0378">Hydrolase</keyword>
<dbReference type="SUPFAM" id="SSF50630">
    <property type="entry name" value="Acid proteases"/>
    <property type="match status" value="1"/>
</dbReference>
<evidence type="ECO:0000256" key="4">
    <source>
        <dbReference type="ARBA" id="ARBA00022722"/>
    </source>
</evidence>
<dbReference type="GO" id="GO:0008233">
    <property type="term" value="F:peptidase activity"/>
    <property type="evidence" value="ECO:0007669"/>
    <property type="project" value="UniProtKB-KW"/>
</dbReference>
<name>A0A388JRE7_CHABU</name>
<dbReference type="Gene3D" id="3.30.70.270">
    <property type="match status" value="1"/>
</dbReference>
<dbReference type="Gramene" id="GBG60361">
    <property type="protein sequence ID" value="GBG60361"/>
    <property type="gene ID" value="CBR_g4319"/>
</dbReference>
<dbReference type="InterPro" id="IPR043502">
    <property type="entry name" value="DNA/RNA_pol_sf"/>
</dbReference>
<evidence type="ECO:0000256" key="5">
    <source>
        <dbReference type="ARBA" id="ARBA00022759"/>
    </source>
</evidence>
<evidence type="ECO:0000256" key="2">
    <source>
        <dbReference type="ARBA" id="ARBA00022679"/>
    </source>
</evidence>
<feature type="domain" description="Reverse transcriptase" evidence="8">
    <location>
        <begin position="280"/>
        <end position="459"/>
    </location>
</feature>
<dbReference type="InterPro" id="IPR043128">
    <property type="entry name" value="Rev_trsase/Diguanyl_cyclase"/>
</dbReference>
<dbReference type="OrthoDB" id="5599419at2759"/>
<keyword evidence="3" id="KW-0548">Nucleotidyltransferase</keyword>
<proteinExistence type="predicted"/>
<dbReference type="InterPro" id="IPR021109">
    <property type="entry name" value="Peptidase_aspartic_dom_sf"/>
</dbReference>
<dbReference type="InterPro" id="IPR000477">
    <property type="entry name" value="RT_dom"/>
</dbReference>
<dbReference type="GO" id="GO:0003964">
    <property type="term" value="F:RNA-directed DNA polymerase activity"/>
    <property type="evidence" value="ECO:0007669"/>
    <property type="project" value="UniProtKB-KW"/>
</dbReference>
<dbReference type="InterPro" id="IPR053134">
    <property type="entry name" value="RNA-dir_DNA_polymerase"/>
</dbReference>
<keyword evidence="7" id="KW-0695">RNA-directed DNA polymerase</keyword>
<dbReference type="GO" id="GO:0006508">
    <property type="term" value="P:proteolysis"/>
    <property type="evidence" value="ECO:0007669"/>
    <property type="project" value="UniProtKB-KW"/>
</dbReference>
<dbReference type="CDD" id="cd01647">
    <property type="entry name" value="RT_LTR"/>
    <property type="match status" value="1"/>
</dbReference>
<evidence type="ECO:0000259" key="8">
    <source>
        <dbReference type="PROSITE" id="PS50878"/>
    </source>
</evidence>
<evidence type="ECO:0000256" key="7">
    <source>
        <dbReference type="ARBA" id="ARBA00022918"/>
    </source>
</evidence>
<evidence type="ECO:0000313" key="9">
    <source>
        <dbReference type="EMBL" id="GBG60361.1"/>
    </source>
</evidence>
<keyword evidence="10" id="KW-1185">Reference proteome</keyword>
<keyword evidence="1" id="KW-0645">Protease</keyword>
<accession>A0A388JRE7</accession>
<evidence type="ECO:0000256" key="1">
    <source>
        <dbReference type="ARBA" id="ARBA00022670"/>
    </source>
</evidence>
<reference evidence="9 10" key="1">
    <citation type="journal article" date="2018" name="Cell">
        <title>The Chara Genome: Secondary Complexity and Implications for Plant Terrestrialization.</title>
        <authorList>
            <person name="Nishiyama T."/>
            <person name="Sakayama H."/>
            <person name="Vries J.D."/>
            <person name="Buschmann H."/>
            <person name="Saint-Marcoux D."/>
            <person name="Ullrich K.K."/>
            <person name="Haas F.B."/>
            <person name="Vanderstraeten L."/>
            <person name="Becker D."/>
            <person name="Lang D."/>
            <person name="Vosolsobe S."/>
            <person name="Rombauts S."/>
            <person name="Wilhelmsson P.K.I."/>
            <person name="Janitza P."/>
            <person name="Kern R."/>
            <person name="Heyl A."/>
            <person name="Rumpler F."/>
            <person name="Villalobos L.I.A.C."/>
            <person name="Clay J.M."/>
            <person name="Skokan R."/>
            <person name="Toyoda A."/>
            <person name="Suzuki Y."/>
            <person name="Kagoshima H."/>
            <person name="Schijlen E."/>
            <person name="Tajeshwar N."/>
            <person name="Catarino B."/>
            <person name="Hetherington A.J."/>
            <person name="Saltykova A."/>
            <person name="Bonnot C."/>
            <person name="Breuninger H."/>
            <person name="Symeonidi A."/>
            <person name="Radhakrishnan G.V."/>
            <person name="Van Nieuwerburgh F."/>
            <person name="Deforce D."/>
            <person name="Chang C."/>
            <person name="Karol K.G."/>
            <person name="Hedrich R."/>
            <person name="Ulvskov P."/>
            <person name="Glockner G."/>
            <person name="Delwiche C.F."/>
            <person name="Petrasek J."/>
            <person name="Van de Peer Y."/>
            <person name="Friml J."/>
            <person name="Beilby M."/>
            <person name="Dolan L."/>
            <person name="Kohara Y."/>
            <person name="Sugano S."/>
            <person name="Fujiyama A."/>
            <person name="Delaux P.-M."/>
            <person name="Quint M."/>
            <person name="TheiBen G."/>
            <person name="Hagemann M."/>
            <person name="Harholt J."/>
            <person name="Dunand C."/>
            <person name="Zachgo S."/>
            <person name="Langdale J."/>
            <person name="Maumus F."/>
            <person name="Straeten D.V.D."/>
            <person name="Gould S.B."/>
            <person name="Rensing S.A."/>
        </authorList>
    </citation>
    <scope>NUCLEOTIDE SEQUENCE [LARGE SCALE GENOMIC DNA]</scope>
    <source>
        <strain evidence="9 10">S276</strain>
    </source>
</reference>
<keyword evidence="4" id="KW-0540">Nuclease</keyword>
<keyword evidence="2" id="KW-0808">Transferase</keyword>
<dbReference type="PANTHER" id="PTHR24559">
    <property type="entry name" value="TRANSPOSON TY3-I GAG-POL POLYPROTEIN"/>
    <property type="match status" value="1"/>
</dbReference>
<sequence>MAELLNYLHATVPAPLMEDGVEVVDLRKYITKIDREYATQRYDDTDAPLLYIHIQIGKATCSALIDCGATHNYISQDFMTHTDLGPRVRRKSQPTQVTLADGRTHKSIDRCIDSVPMYFAPLAREAVSFDILDTKFDMILGMSWLLSENHLVNFYHERGTYAMYGPPTSSFDWLSSCHVVSATSIHNSIARNDVEEMGICFLHALPPPDEPVAEQPPDPHIVQLLDSYGDVFEAPAGIVRNRPIRHEIILEDGAVPPRICIYRISEEELEVLRTQLDDIIDKGWIRPSCSPYGAPVLFVRKKNKELRLCIDYRKLNAETIKNVGPLPRIDDLLERLGGAKYFSKLDLKAGYHQLEIHPRDRYKTAFKTRYGHFEWVVMPFGLTNAPTTFQAAMTTEFRYMLDQFVLIYLDDILVYSRTLDEHIVHLRVVLDSLRTTKYKANRAKCEFTQQELEYLGHFVTPQRRNRPTPWRSALLWDCLGTTNASLEDTHGSPHPCQDCSLHRCPSTSPMKSAVHSTN</sequence>
<evidence type="ECO:0000313" key="10">
    <source>
        <dbReference type="Proteomes" id="UP000265515"/>
    </source>
</evidence>
<evidence type="ECO:0000256" key="3">
    <source>
        <dbReference type="ARBA" id="ARBA00022695"/>
    </source>
</evidence>
<comment type="caution">
    <text evidence="9">The sequence shown here is derived from an EMBL/GenBank/DDBJ whole genome shotgun (WGS) entry which is preliminary data.</text>
</comment>
<dbReference type="SUPFAM" id="SSF56672">
    <property type="entry name" value="DNA/RNA polymerases"/>
    <property type="match status" value="1"/>
</dbReference>
<dbReference type="AlphaFoldDB" id="A0A388JRE7"/>
<dbReference type="Pfam" id="PF13650">
    <property type="entry name" value="Asp_protease_2"/>
    <property type="match status" value="1"/>
</dbReference>
<dbReference type="OMA" id="PPRICIY"/>
<dbReference type="Gene3D" id="2.40.70.10">
    <property type="entry name" value="Acid Proteases"/>
    <property type="match status" value="1"/>
</dbReference>
<dbReference type="PROSITE" id="PS50878">
    <property type="entry name" value="RT_POL"/>
    <property type="match status" value="1"/>
</dbReference>
<dbReference type="Gene3D" id="3.10.10.10">
    <property type="entry name" value="HIV Type 1 Reverse Transcriptase, subunit A, domain 1"/>
    <property type="match status" value="1"/>
</dbReference>
<dbReference type="CDD" id="cd00303">
    <property type="entry name" value="retropepsin_like"/>
    <property type="match status" value="1"/>
</dbReference>
<dbReference type="PANTHER" id="PTHR24559:SF444">
    <property type="entry name" value="REVERSE TRANSCRIPTASE DOMAIN-CONTAINING PROTEIN"/>
    <property type="match status" value="1"/>
</dbReference>
<organism evidence="9 10">
    <name type="scientific">Chara braunii</name>
    <name type="common">Braun's stonewort</name>
    <dbReference type="NCBI Taxonomy" id="69332"/>
    <lineage>
        <taxon>Eukaryota</taxon>
        <taxon>Viridiplantae</taxon>
        <taxon>Streptophyta</taxon>
        <taxon>Charophyceae</taxon>
        <taxon>Charales</taxon>
        <taxon>Characeae</taxon>
        <taxon>Chara</taxon>
    </lineage>
</organism>
<dbReference type="FunFam" id="3.10.10.10:FF:000007">
    <property type="entry name" value="Retrovirus-related Pol polyprotein from transposon 17.6-like Protein"/>
    <property type="match status" value="1"/>
</dbReference>
<keyword evidence="5" id="KW-0255">Endonuclease</keyword>